<evidence type="ECO:0000256" key="3">
    <source>
        <dbReference type="ARBA" id="ARBA00022989"/>
    </source>
</evidence>
<dbReference type="RefSeq" id="WP_070067846.1">
    <property type="nucleotide sequence ID" value="NZ_MJUW02000112.1"/>
</dbReference>
<feature type="transmembrane region" description="Helical" evidence="5">
    <location>
        <begin position="205"/>
        <end position="223"/>
    </location>
</feature>
<name>A0A1V6LXS9_9BACT</name>
<feature type="transmembrane region" description="Helical" evidence="5">
    <location>
        <begin position="94"/>
        <end position="118"/>
    </location>
</feature>
<dbReference type="InterPro" id="IPR002781">
    <property type="entry name" value="TM_pro_TauE-like"/>
</dbReference>
<protein>
    <recommendedName>
        <fullName evidence="5">Probable membrane transporter protein</fullName>
    </recommendedName>
</protein>
<evidence type="ECO:0000256" key="2">
    <source>
        <dbReference type="ARBA" id="ARBA00022692"/>
    </source>
</evidence>
<dbReference type="Proteomes" id="UP000242219">
    <property type="component" value="Unassembled WGS sequence"/>
</dbReference>
<keyword evidence="7" id="KW-1185">Reference proteome</keyword>
<proteinExistence type="inferred from homology"/>
<dbReference type="EMBL" id="MJUW02000112">
    <property type="protein sequence ID" value="OQD44916.1"/>
    <property type="molecule type" value="Genomic_DNA"/>
</dbReference>
<comment type="subcellular location">
    <subcellularLocation>
        <location evidence="5">Cell membrane</location>
        <topology evidence="5">Multi-pass membrane protein</topology>
    </subcellularLocation>
    <subcellularLocation>
        <location evidence="1">Membrane</location>
        <topology evidence="1">Multi-pass membrane protein</topology>
    </subcellularLocation>
</comment>
<dbReference type="Pfam" id="PF01925">
    <property type="entry name" value="TauE"/>
    <property type="match status" value="1"/>
</dbReference>
<comment type="caution">
    <text evidence="6">The sequence shown here is derived from an EMBL/GenBank/DDBJ whole genome shotgun (WGS) entry which is preliminary data.</text>
</comment>
<accession>A0A1V6LXS9</accession>
<comment type="similarity">
    <text evidence="5">Belongs to the 4-toluene sulfonate uptake permease (TSUP) (TC 2.A.102) family.</text>
</comment>
<reference evidence="6 7" key="1">
    <citation type="journal article" date="2016" name="Genome Announc.">
        <title>Draft Genome Sequence of the Anaerobic Ammonium-Oxidizing Bacterium 'Candidatus Brocadia sp. 40'.</title>
        <authorList>
            <person name="Ali M."/>
            <person name="Haroon M.F."/>
            <person name="Narita Y."/>
            <person name="Zhang L."/>
            <person name="Rangel Shaw D."/>
            <person name="Okabe S."/>
            <person name="Saikaly P.E."/>
        </authorList>
    </citation>
    <scope>NUCLEOTIDE SEQUENCE [LARGE SCALE GENOMIC DNA]</scope>
    <source>
        <strain evidence="6 7">40</strain>
    </source>
</reference>
<evidence type="ECO:0000256" key="1">
    <source>
        <dbReference type="ARBA" id="ARBA00004141"/>
    </source>
</evidence>
<gene>
    <name evidence="6" type="ORF">BIY37_10855</name>
</gene>
<feature type="transmembrane region" description="Helical" evidence="5">
    <location>
        <begin position="7"/>
        <end position="38"/>
    </location>
</feature>
<keyword evidence="2 5" id="KW-0812">Transmembrane</keyword>
<feature type="transmembrane region" description="Helical" evidence="5">
    <location>
        <begin position="235"/>
        <end position="254"/>
    </location>
</feature>
<evidence type="ECO:0000313" key="6">
    <source>
        <dbReference type="EMBL" id="OQD44916.1"/>
    </source>
</evidence>
<evidence type="ECO:0000256" key="5">
    <source>
        <dbReference type="RuleBase" id="RU363041"/>
    </source>
</evidence>
<dbReference type="InterPro" id="IPR051598">
    <property type="entry name" value="TSUP/Inactive_protease-like"/>
</dbReference>
<organism evidence="6 7">
    <name type="scientific">Candidatus Brocadia sapporoensis</name>
    <dbReference type="NCBI Taxonomy" id="392547"/>
    <lineage>
        <taxon>Bacteria</taxon>
        <taxon>Pseudomonadati</taxon>
        <taxon>Planctomycetota</taxon>
        <taxon>Candidatus Brocadiia</taxon>
        <taxon>Candidatus Brocadiales</taxon>
        <taxon>Candidatus Brocadiaceae</taxon>
        <taxon>Candidatus Brocadia</taxon>
    </lineage>
</organism>
<feature type="transmembrane region" description="Helical" evidence="5">
    <location>
        <begin position="139"/>
        <end position="164"/>
    </location>
</feature>
<keyword evidence="4 5" id="KW-0472">Membrane</keyword>
<dbReference type="PANTHER" id="PTHR43701">
    <property type="entry name" value="MEMBRANE TRANSPORTER PROTEIN MJ0441-RELATED"/>
    <property type="match status" value="1"/>
</dbReference>
<evidence type="ECO:0000313" key="7">
    <source>
        <dbReference type="Proteomes" id="UP000242219"/>
    </source>
</evidence>
<keyword evidence="3 5" id="KW-1133">Transmembrane helix</keyword>
<dbReference type="PANTHER" id="PTHR43701:SF2">
    <property type="entry name" value="MEMBRANE TRANSPORTER PROTEIN YJNA-RELATED"/>
    <property type="match status" value="1"/>
</dbReference>
<keyword evidence="5" id="KW-1003">Cell membrane</keyword>
<sequence>MEICLTAGLILCAFIGISLGLIGGGGSILIIPVLVYVLGVDVHHAIDMSLTIVGVTSIIGAALHNQRGAVKLKTGLLFSATGTLSAYFSSRLTYLVSTAMLFLFIAILMFFVAVMMLIRRKNSQDLPFQQGNNQNKLKILSAGFVVGILTGFLGIGGGFLVVPALVLFCGISMKDAIGTALLIVSIDCCAGLIGHLRYGGFDLRLTMLATMIAIDGTLIGAALSHRISPVSLKKWFAAFVILVAIYIMVENYTVHRLPYNIHQPHSEISPRDR</sequence>
<evidence type="ECO:0000256" key="4">
    <source>
        <dbReference type="ARBA" id="ARBA00023136"/>
    </source>
</evidence>
<dbReference type="AlphaFoldDB" id="A0A1V6LXS9"/>
<feature type="transmembrane region" description="Helical" evidence="5">
    <location>
        <begin position="176"/>
        <end position="193"/>
    </location>
</feature>
<dbReference type="GO" id="GO:0005886">
    <property type="term" value="C:plasma membrane"/>
    <property type="evidence" value="ECO:0007669"/>
    <property type="project" value="UniProtKB-SubCell"/>
</dbReference>